<comment type="caution">
    <text evidence="1">The sequence shown here is derived from an EMBL/GenBank/DDBJ whole genome shotgun (WGS) entry which is preliminary data.</text>
</comment>
<gene>
    <name evidence="1" type="ORF">GCM10022403_023340</name>
</gene>
<keyword evidence="2" id="KW-1185">Reference proteome</keyword>
<dbReference type="RefSeq" id="WP_275771788.1">
    <property type="nucleotide sequence ID" value="NZ_BAABDE010000013.1"/>
</dbReference>
<dbReference type="Proteomes" id="UP001501009">
    <property type="component" value="Unassembled WGS sequence"/>
</dbReference>
<sequence length="172" mass="18788">MTSPGELTPNPRALRDDIVNVVVAKLAPEELPMVDALHGLDDEVALKRLTERPRRDEPLGFGLEVAGALLTPVLWIAVDEAVRRIVSAAEQETRTRLVRRRPFGRRRDPVPASAPSLTRQQLETVEQAVLAAARQARLSSERGERIADAVVRRLALAQPDGGQSELPTGGDE</sequence>
<evidence type="ECO:0000313" key="2">
    <source>
        <dbReference type="Proteomes" id="UP001501009"/>
    </source>
</evidence>
<name>A0ABP7H8R2_9ACTN</name>
<reference evidence="2" key="1">
    <citation type="journal article" date="2019" name="Int. J. Syst. Evol. Microbiol.">
        <title>The Global Catalogue of Microorganisms (GCM) 10K type strain sequencing project: providing services to taxonomists for standard genome sequencing and annotation.</title>
        <authorList>
            <consortium name="The Broad Institute Genomics Platform"/>
            <consortium name="The Broad Institute Genome Sequencing Center for Infectious Disease"/>
            <person name="Wu L."/>
            <person name="Ma J."/>
        </authorList>
    </citation>
    <scope>NUCLEOTIDE SEQUENCE [LARGE SCALE GENOMIC DNA]</scope>
    <source>
        <strain evidence="2">JCM 17138</strain>
    </source>
</reference>
<protein>
    <submittedName>
        <fullName evidence="1">Uncharacterized protein</fullName>
    </submittedName>
</protein>
<evidence type="ECO:0000313" key="1">
    <source>
        <dbReference type="EMBL" id="GAA3788202.1"/>
    </source>
</evidence>
<organism evidence="1 2">
    <name type="scientific">Streptomyces coacervatus</name>
    <dbReference type="NCBI Taxonomy" id="647381"/>
    <lineage>
        <taxon>Bacteria</taxon>
        <taxon>Bacillati</taxon>
        <taxon>Actinomycetota</taxon>
        <taxon>Actinomycetes</taxon>
        <taxon>Kitasatosporales</taxon>
        <taxon>Streptomycetaceae</taxon>
        <taxon>Streptomyces</taxon>
    </lineage>
</organism>
<dbReference type="EMBL" id="BAABDE010000013">
    <property type="protein sequence ID" value="GAA3788202.1"/>
    <property type="molecule type" value="Genomic_DNA"/>
</dbReference>
<accession>A0ABP7H8R2</accession>
<proteinExistence type="predicted"/>